<dbReference type="Pfam" id="PF12796">
    <property type="entry name" value="Ank_2"/>
    <property type="match status" value="1"/>
</dbReference>
<dbReference type="InterPro" id="IPR013087">
    <property type="entry name" value="Znf_C2H2_type"/>
</dbReference>
<dbReference type="InterPro" id="IPR036770">
    <property type="entry name" value="Ankyrin_rpt-contain_sf"/>
</dbReference>
<evidence type="ECO:0000313" key="4">
    <source>
        <dbReference type="Proteomes" id="UP000683360"/>
    </source>
</evidence>
<dbReference type="PROSITE" id="PS50088">
    <property type="entry name" value="ANK_REPEAT"/>
    <property type="match status" value="2"/>
</dbReference>
<dbReference type="PANTHER" id="PTHR33845">
    <property type="entry name" value="C2H2-TYPE DOMAIN-CONTAINING PROTEIN"/>
    <property type="match status" value="1"/>
</dbReference>
<name>A0A8S3TR38_MYTED</name>
<organism evidence="3 4">
    <name type="scientific">Mytilus edulis</name>
    <name type="common">Blue mussel</name>
    <dbReference type="NCBI Taxonomy" id="6550"/>
    <lineage>
        <taxon>Eukaryota</taxon>
        <taxon>Metazoa</taxon>
        <taxon>Spiralia</taxon>
        <taxon>Lophotrochozoa</taxon>
        <taxon>Mollusca</taxon>
        <taxon>Bivalvia</taxon>
        <taxon>Autobranchia</taxon>
        <taxon>Pteriomorphia</taxon>
        <taxon>Mytilida</taxon>
        <taxon>Mytiloidea</taxon>
        <taxon>Mytilidae</taxon>
        <taxon>Mytilinae</taxon>
        <taxon>Mytilus</taxon>
    </lineage>
</organism>
<dbReference type="Gene3D" id="1.25.40.20">
    <property type="entry name" value="Ankyrin repeat-containing domain"/>
    <property type="match status" value="1"/>
</dbReference>
<dbReference type="InterPro" id="IPR002110">
    <property type="entry name" value="Ankyrin_rpt"/>
</dbReference>
<dbReference type="EMBL" id="CAJPWZ010002343">
    <property type="protein sequence ID" value="CAG2236185.1"/>
    <property type="molecule type" value="Genomic_DNA"/>
</dbReference>
<reference evidence="3" key="1">
    <citation type="submission" date="2021-03" db="EMBL/GenBank/DDBJ databases">
        <authorList>
            <person name="Bekaert M."/>
        </authorList>
    </citation>
    <scope>NUCLEOTIDE SEQUENCE</scope>
</reference>
<evidence type="ECO:0000256" key="1">
    <source>
        <dbReference type="PROSITE-ProRule" id="PRU00023"/>
    </source>
</evidence>
<keyword evidence="1" id="KW-0040">ANK repeat</keyword>
<dbReference type="AlphaFoldDB" id="A0A8S3TR38"/>
<dbReference type="PROSITE" id="PS00028">
    <property type="entry name" value="ZINC_FINGER_C2H2_1"/>
    <property type="match status" value="1"/>
</dbReference>
<proteinExistence type="predicted"/>
<dbReference type="SMART" id="SM00248">
    <property type="entry name" value="ANK"/>
    <property type="match status" value="2"/>
</dbReference>
<accession>A0A8S3TR38</accession>
<dbReference type="SUPFAM" id="SSF48403">
    <property type="entry name" value="Ankyrin repeat"/>
    <property type="match status" value="1"/>
</dbReference>
<dbReference type="OrthoDB" id="6130713at2759"/>
<feature type="repeat" description="ANK" evidence="1">
    <location>
        <begin position="98"/>
        <end position="130"/>
    </location>
</feature>
<keyword evidence="4" id="KW-1185">Reference proteome</keyword>
<gene>
    <name evidence="3" type="ORF">MEDL_48736</name>
</gene>
<sequence>MGQRLSSFEGVTCSKDTALKKAWQISDISNVDATIIMKIQTETKQFGEVMDRWTRHTELTALTIACLNNDVKLVKKLIKKGADVNLVAKGDQHENYENSVPPIFYAAKNRNADIVKLLINAGVDINRFQGLPQCINLQKPDDLRAIIGPNRTQSFGFLRHSGSPQMFMKVLEQYLNAGVKLNTTSWGPCLFLGRGKVYEANRPTTLHISSPWFICTAAIVLLQHGVDPNLYSFGDILRQLGEHCMFSRQEDYCIDDKIFLATFVSSGYDLTISDKNCYENDYFQSETEYHLLKDFGRPPSLKHLARTQIHNITGNSNIKLVRDERSQKEIFNWAMEVMSNGQYPTLKSQASIKFEELQYSTKMYYIRQARSAFEIVCENIAPSQGLELMTQVCHSMKLKTSESKQKDALTETIISAYNKAEDHTTKVQVLSLIVEKYSKSELLSFIQGLTIYKIDAARKYAATHGPGQYVTPPKITRIRLPKQKIHHFIEFISSPCYLQVVGFGSRHLKLSSGLVVKVPKVIRTMIASRLINAYTNYCKENSIIPPCRATQFKIIKACAASQLKSLHGLDNYISDGMDSIDTLKKVVSNLGTNGMITSKVDDLNESLDTLKLHLKNEFQNHLSSESDCNEHCIHLALSEKGCEHVHTTTCQPCSRMYQIKDELQNLMTSNFPDINSKEKEEFEHDISVSTEKIWAWRDHLIRTVNQDSCKKDLLQNLQSHEVLIIADWAMKYIPQTFRETQSEWFGKQGISWHMICALVRKPQSENDSNDEDDKNYDIYSMVHIVEEQKQGWHIVSQIFSSAFKMLKSIHPHLRDVYIRSDNAGCYHALPLLSYLWKFRNDLSLNVKQYNFSEAQSGKDLCDSRTGTCRLHMLNFINEGNDITNGMEMKQALESHGGIRNTYISVVTVASETQPVLYGQIKNLQISKFNNFSFEDEGMIAYKAYGIEGELVKATDMTRISNKLMIFDTNLHVNIFYRQLEIQNNQKKNQLPKKAIKQNSTFPCFEPDCLLVFKKEDQLITHISIGKHVFDNEKIDNISDTCKRLWYSKCQDIRFLNKPLMSTVGSEQMQVQTNNNYSQAPGYALKKRKKAVRFSPKVKEYLIVLFNVGEESGKKPSPYTVSKQMRNETDLQGDRIFSPSEWLSHQQIRSFFGNLCMKKQTVDKSKDKSVKLVKIEDNQEDDEDLQNVLSSLEANEHNTILSEIVSVLTV</sequence>
<dbReference type="PANTHER" id="PTHR33845:SF1">
    <property type="entry name" value="C2H2-TYPE DOMAIN-CONTAINING PROTEIN"/>
    <property type="match status" value="1"/>
</dbReference>
<protein>
    <recommendedName>
        <fullName evidence="2">C2H2-type domain-containing protein</fullName>
    </recommendedName>
</protein>
<evidence type="ECO:0000313" key="3">
    <source>
        <dbReference type="EMBL" id="CAG2236185.1"/>
    </source>
</evidence>
<feature type="domain" description="C2H2-type" evidence="2">
    <location>
        <begin position="1003"/>
        <end position="1027"/>
    </location>
</feature>
<feature type="repeat" description="ANK" evidence="1">
    <location>
        <begin position="57"/>
        <end position="89"/>
    </location>
</feature>
<dbReference type="PROSITE" id="PS50297">
    <property type="entry name" value="ANK_REP_REGION"/>
    <property type="match status" value="2"/>
</dbReference>
<comment type="caution">
    <text evidence="3">The sequence shown here is derived from an EMBL/GenBank/DDBJ whole genome shotgun (WGS) entry which is preliminary data.</text>
</comment>
<dbReference type="Proteomes" id="UP000683360">
    <property type="component" value="Unassembled WGS sequence"/>
</dbReference>
<evidence type="ECO:0000259" key="2">
    <source>
        <dbReference type="PROSITE" id="PS00028"/>
    </source>
</evidence>